<keyword evidence="1" id="KW-0732">Signal</keyword>
<accession>A0AA35YUM4</accession>
<sequence length="127" mass="13887">MRHLGRHQTNVGMWLLLFEASLTSLHHQLVSLANFQLVDSSLATVWSSFSFSHDSDIDSFTDFLSVCCLRTITATTVLSNFFPATTTNTYPSPPLFCSPTIGHEVDGSDEPPHPFGGDFGAHQIDGS</sequence>
<dbReference type="Proteomes" id="UP001177003">
    <property type="component" value="Chromosome 4"/>
</dbReference>
<dbReference type="EMBL" id="OX465080">
    <property type="protein sequence ID" value="CAI9280207.1"/>
    <property type="molecule type" value="Genomic_DNA"/>
</dbReference>
<reference evidence="2" key="1">
    <citation type="submission" date="2023-04" db="EMBL/GenBank/DDBJ databases">
        <authorList>
            <person name="Vijverberg K."/>
            <person name="Xiong W."/>
            <person name="Schranz E."/>
        </authorList>
    </citation>
    <scope>NUCLEOTIDE SEQUENCE</scope>
</reference>
<feature type="chain" id="PRO_5041449511" description="Secreted protein" evidence="1">
    <location>
        <begin position="25"/>
        <end position="127"/>
    </location>
</feature>
<keyword evidence="3" id="KW-1185">Reference proteome</keyword>
<evidence type="ECO:0000313" key="2">
    <source>
        <dbReference type="EMBL" id="CAI9280207.1"/>
    </source>
</evidence>
<protein>
    <recommendedName>
        <fullName evidence="4">Secreted protein</fullName>
    </recommendedName>
</protein>
<feature type="signal peptide" evidence="1">
    <location>
        <begin position="1"/>
        <end position="24"/>
    </location>
</feature>
<evidence type="ECO:0008006" key="4">
    <source>
        <dbReference type="Google" id="ProtNLM"/>
    </source>
</evidence>
<evidence type="ECO:0000313" key="3">
    <source>
        <dbReference type="Proteomes" id="UP001177003"/>
    </source>
</evidence>
<dbReference type="AlphaFoldDB" id="A0AA35YUM4"/>
<organism evidence="2 3">
    <name type="scientific">Lactuca saligna</name>
    <name type="common">Willowleaf lettuce</name>
    <dbReference type="NCBI Taxonomy" id="75948"/>
    <lineage>
        <taxon>Eukaryota</taxon>
        <taxon>Viridiplantae</taxon>
        <taxon>Streptophyta</taxon>
        <taxon>Embryophyta</taxon>
        <taxon>Tracheophyta</taxon>
        <taxon>Spermatophyta</taxon>
        <taxon>Magnoliopsida</taxon>
        <taxon>eudicotyledons</taxon>
        <taxon>Gunneridae</taxon>
        <taxon>Pentapetalae</taxon>
        <taxon>asterids</taxon>
        <taxon>campanulids</taxon>
        <taxon>Asterales</taxon>
        <taxon>Asteraceae</taxon>
        <taxon>Cichorioideae</taxon>
        <taxon>Cichorieae</taxon>
        <taxon>Lactucinae</taxon>
        <taxon>Lactuca</taxon>
    </lineage>
</organism>
<name>A0AA35YUM4_LACSI</name>
<proteinExistence type="predicted"/>
<evidence type="ECO:0000256" key="1">
    <source>
        <dbReference type="SAM" id="SignalP"/>
    </source>
</evidence>
<gene>
    <name evidence="2" type="ORF">LSALG_LOCUS19966</name>
</gene>